<feature type="transmembrane region" description="Helical" evidence="1">
    <location>
        <begin position="135"/>
        <end position="159"/>
    </location>
</feature>
<dbReference type="Proteomes" id="UP001550210">
    <property type="component" value="Unassembled WGS sequence"/>
</dbReference>
<accession>A0ABV2UXY0</accession>
<evidence type="ECO:0000256" key="1">
    <source>
        <dbReference type="SAM" id="Phobius"/>
    </source>
</evidence>
<feature type="transmembrane region" description="Helical" evidence="1">
    <location>
        <begin position="93"/>
        <end position="115"/>
    </location>
</feature>
<proteinExistence type="predicted"/>
<evidence type="ECO:0000313" key="3">
    <source>
        <dbReference type="Proteomes" id="UP001550210"/>
    </source>
</evidence>
<comment type="caution">
    <text evidence="2">The sequence shown here is derived from an EMBL/GenBank/DDBJ whole genome shotgun (WGS) entry which is preliminary data.</text>
</comment>
<organism evidence="2 3">
    <name type="scientific">Streptomyces ossamyceticus</name>
    <dbReference type="NCBI Taxonomy" id="249581"/>
    <lineage>
        <taxon>Bacteria</taxon>
        <taxon>Bacillati</taxon>
        <taxon>Actinomycetota</taxon>
        <taxon>Actinomycetes</taxon>
        <taxon>Kitasatosporales</taxon>
        <taxon>Streptomycetaceae</taxon>
        <taxon>Streptomyces</taxon>
    </lineage>
</organism>
<feature type="transmembrane region" description="Helical" evidence="1">
    <location>
        <begin position="171"/>
        <end position="193"/>
    </location>
</feature>
<protein>
    <submittedName>
        <fullName evidence="2">Uncharacterized protein</fullName>
    </submittedName>
</protein>
<sequence>MNGRFRDVLWPASFPDAPRARVHAHALATLVVITSVCAAFKGFYWADDPQVSQYRAGLGDMTRAMAVPFRLMAVPLLLMCAALAGALRPWPRVTYRVLAVVAWTTSALGIFVVLLDTELTNDSDYCTANAPVEPISGNVVALCLLAALAAGSSAAWIAWVISRRRARPAALYAVWLATVAATVVLTLAVPLHAAQTCGPSGVG</sequence>
<keyword evidence="1" id="KW-0472">Membrane</keyword>
<name>A0ABV2UXY0_9ACTN</name>
<evidence type="ECO:0000313" key="2">
    <source>
        <dbReference type="EMBL" id="MET9846007.1"/>
    </source>
</evidence>
<dbReference type="EMBL" id="JBEXPZ010000018">
    <property type="protein sequence ID" value="MET9846007.1"/>
    <property type="molecule type" value="Genomic_DNA"/>
</dbReference>
<dbReference type="RefSeq" id="WP_355397303.1">
    <property type="nucleotide sequence ID" value="NZ_JBEXPZ010000018.1"/>
</dbReference>
<reference evidence="2 3" key="1">
    <citation type="submission" date="2024-06" db="EMBL/GenBank/DDBJ databases">
        <title>The Natural Products Discovery Center: Release of the First 8490 Sequenced Strains for Exploring Actinobacteria Biosynthetic Diversity.</title>
        <authorList>
            <person name="Kalkreuter E."/>
            <person name="Kautsar S.A."/>
            <person name="Yang D."/>
            <person name="Bader C.D."/>
            <person name="Teijaro C.N."/>
            <person name="Fluegel L."/>
            <person name="Davis C.M."/>
            <person name="Simpson J.R."/>
            <person name="Lauterbach L."/>
            <person name="Steele A.D."/>
            <person name="Gui C."/>
            <person name="Meng S."/>
            <person name="Li G."/>
            <person name="Viehrig K."/>
            <person name="Ye F."/>
            <person name="Su P."/>
            <person name="Kiefer A.F."/>
            <person name="Nichols A."/>
            <person name="Cepeda A.J."/>
            <person name="Yan W."/>
            <person name="Fan B."/>
            <person name="Jiang Y."/>
            <person name="Adhikari A."/>
            <person name="Zheng C.-J."/>
            <person name="Schuster L."/>
            <person name="Cowan T.M."/>
            <person name="Smanski M.J."/>
            <person name="Chevrette M.G."/>
            <person name="De Carvalho L.P.S."/>
            <person name="Shen B."/>
        </authorList>
    </citation>
    <scope>NUCLEOTIDE SEQUENCE [LARGE SCALE GENOMIC DNA]</scope>
    <source>
        <strain evidence="2 3">NPDC006434</strain>
    </source>
</reference>
<feature type="transmembrane region" description="Helical" evidence="1">
    <location>
        <begin position="66"/>
        <end position="86"/>
    </location>
</feature>
<keyword evidence="1" id="KW-1133">Transmembrane helix</keyword>
<gene>
    <name evidence="2" type="ORF">ABZZ21_15835</name>
</gene>
<feature type="transmembrane region" description="Helical" evidence="1">
    <location>
        <begin position="26"/>
        <end position="46"/>
    </location>
</feature>
<keyword evidence="3" id="KW-1185">Reference proteome</keyword>
<keyword evidence="1" id="KW-0812">Transmembrane</keyword>